<proteinExistence type="predicted"/>
<gene>
    <name evidence="1" type="ORF">QQF64_015696</name>
</gene>
<accession>A0ABR3NVQ8</accession>
<organism evidence="1 2">
    <name type="scientific">Cirrhinus molitorella</name>
    <name type="common">mud carp</name>
    <dbReference type="NCBI Taxonomy" id="172907"/>
    <lineage>
        <taxon>Eukaryota</taxon>
        <taxon>Metazoa</taxon>
        <taxon>Chordata</taxon>
        <taxon>Craniata</taxon>
        <taxon>Vertebrata</taxon>
        <taxon>Euteleostomi</taxon>
        <taxon>Actinopterygii</taxon>
        <taxon>Neopterygii</taxon>
        <taxon>Teleostei</taxon>
        <taxon>Ostariophysi</taxon>
        <taxon>Cypriniformes</taxon>
        <taxon>Cyprinidae</taxon>
        <taxon>Labeoninae</taxon>
        <taxon>Labeonini</taxon>
        <taxon>Cirrhinus</taxon>
    </lineage>
</organism>
<protein>
    <submittedName>
        <fullName evidence="1">Uncharacterized protein</fullName>
    </submittedName>
</protein>
<keyword evidence="2" id="KW-1185">Reference proteome</keyword>
<reference evidence="1 2" key="1">
    <citation type="submission" date="2023-09" db="EMBL/GenBank/DDBJ databases">
        <authorList>
            <person name="Wang M."/>
        </authorList>
    </citation>
    <scope>NUCLEOTIDE SEQUENCE [LARGE SCALE GENOMIC DNA]</scope>
    <source>
        <strain evidence="1">GT-2023</strain>
        <tissue evidence="1">Liver</tissue>
    </source>
</reference>
<dbReference type="Proteomes" id="UP001558613">
    <property type="component" value="Unassembled WGS sequence"/>
</dbReference>
<name>A0ABR3NVQ8_9TELE</name>
<comment type="caution">
    <text evidence="1">The sequence shown here is derived from an EMBL/GenBank/DDBJ whole genome shotgun (WGS) entry which is preliminary data.</text>
</comment>
<evidence type="ECO:0000313" key="1">
    <source>
        <dbReference type="EMBL" id="KAL1281096.1"/>
    </source>
</evidence>
<dbReference type="EMBL" id="JAYMGO010000002">
    <property type="protein sequence ID" value="KAL1281096.1"/>
    <property type="molecule type" value="Genomic_DNA"/>
</dbReference>
<evidence type="ECO:0000313" key="2">
    <source>
        <dbReference type="Proteomes" id="UP001558613"/>
    </source>
</evidence>
<sequence length="96" mass="10903">MMVSARGRAARPARAPDRQHGAAFPVTFWLEIEAFLRRSFQQLSRTPEYEAACAISHRRACHSMFFVHITAVQGLFELIEDVDRTGWSLQIVAAEI</sequence>